<evidence type="ECO:0000313" key="4">
    <source>
        <dbReference type="Proteomes" id="UP001187415"/>
    </source>
</evidence>
<proteinExistence type="predicted"/>
<accession>A0AA88LRT5</accession>
<dbReference type="EMBL" id="JAUPFM010000018">
    <property type="protein sequence ID" value="KAK2822806.1"/>
    <property type="molecule type" value="Genomic_DNA"/>
</dbReference>
<evidence type="ECO:0000259" key="2">
    <source>
        <dbReference type="PROSITE" id="PS51029"/>
    </source>
</evidence>
<dbReference type="Pfam" id="PF10545">
    <property type="entry name" value="MADF_DNA_bdg"/>
    <property type="match status" value="1"/>
</dbReference>
<evidence type="ECO:0000256" key="1">
    <source>
        <dbReference type="SAM" id="MobiDB-lite"/>
    </source>
</evidence>
<dbReference type="InterPro" id="IPR039353">
    <property type="entry name" value="TF_Adf1"/>
</dbReference>
<organism evidence="3 4">
    <name type="scientific">Channa striata</name>
    <name type="common">Snakehead murrel</name>
    <name type="synonym">Ophicephalus striatus</name>
    <dbReference type="NCBI Taxonomy" id="64152"/>
    <lineage>
        <taxon>Eukaryota</taxon>
        <taxon>Metazoa</taxon>
        <taxon>Chordata</taxon>
        <taxon>Craniata</taxon>
        <taxon>Vertebrata</taxon>
        <taxon>Euteleostomi</taxon>
        <taxon>Actinopterygii</taxon>
        <taxon>Neopterygii</taxon>
        <taxon>Teleostei</taxon>
        <taxon>Neoteleostei</taxon>
        <taxon>Acanthomorphata</taxon>
        <taxon>Anabantaria</taxon>
        <taxon>Anabantiformes</taxon>
        <taxon>Channoidei</taxon>
        <taxon>Channidae</taxon>
        <taxon>Channa</taxon>
    </lineage>
</organism>
<dbReference type="PANTHER" id="PTHR12243">
    <property type="entry name" value="MADF DOMAIN TRANSCRIPTION FACTOR"/>
    <property type="match status" value="1"/>
</dbReference>
<feature type="region of interest" description="Disordered" evidence="1">
    <location>
        <begin position="102"/>
        <end position="121"/>
    </location>
</feature>
<comment type="caution">
    <text evidence="3">The sequence shown here is derived from an EMBL/GenBank/DDBJ whole genome shotgun (WGS) entry which is preliminary data.</text>
</comment>
<sequence length="251" mass="29185">MTKFEERLCEEVRKYRHLYDTSVREYRDPQRKSNSWREISRTLCSDQRTVKKRWKYIRDRFVKAKKRLKGPEGLKNIPAILESLSWLDTFVGLKEAETKYPFEKTGKENETPAFDEPTNVPCPKADHRLSALLPCSTPPRNPILVPSTPELETSELDSDSSYTLEDSETVNPAKRQRRDDSEEILKRLSARGTAEEQVGEEKSTVEYHFCMTMAKMLSSLPVKAKNVTMFKIHQLVYEAQNRHLFGVPEDI</sequence>
<feature type="region of interest" description="Disordered" evidence="1">
    <location>
        <begin position="133"/>
        <end position="182"/>
    </location>
</feature>
<dbReference type="SMART" id="SM00595">
    <property type="entry name" value="MADF"/>
    <property type="match status" value="1"/>
</dbReference>
<dbReference type="GO" id="GO:0005634">
    <property type="term" value="C:nucleus"/>
    <property type="evidence" value="ECO:0007669"/>
    <property type="project" value="TreeGrafter"/>
</dbReference>
<dbReference type="GO" id="GO:0006357">
    <property type="term" value="P:regulation of transcription by RNA polymerase II"/>
    <property type="evidence" value="ECO:0007669"/>
    <property type="project" value="TreeGrafter"/>
</dbReference>
<dbReference type="InterPro" id="IPR006578">
    <property type="entry name" value="MADF-dom"/>
</dbReference>
<feature type="domain" description="MADF" evidence="2">
    <location>
        <begin position="7"/>
        <end position="92"/>
    </location>
</feature>
<reference evidence="3" key="1">
    <citation type="submission" date="2023-07" db="EMBL/GenBank/DDBJ databases">
        <title>Chromosome-level Genome Assembly of Striped Snakehead (Channa striata).</title>
        <authorList>
            <person name="Liu H."/>
        </authorList>
    </citation>
    <scope>NUCLEOTIDE SEQUENCE</scope>
    <source>
        <strain evidence="3">Gz</strain>
        <tissue evidence="3">Muscle</tissue>
    </source>
</reference>
<keyword evidence="4" id="KW-1185">Reference proteome</keyword>
<dbReference type="PROSITE" id="PS51029">
    <property type="entry name" value="MADF"/>
    <property type="match status" value="1"/>
</dbReference>
<protein>
    <recommendedName>
        <fullName evidence="2">MADF domain-containing protein</fullName>
    </recommendedName>
</protein>
<dbReference type="GO" id="GO:0005667">
    <property type="term" value="C:transcription regulator complex"/>
    <property type="evidence" value="ECO:0007669"/>
    <property type="project" value="TreeGrafter"/>
</dbReference>
<dbReference type="AlphaFoldDB" id="A0AA88LRT5"/>
<name>A0AA88LRT5_CHASR</name>
<dbReference type="PANTHER" id="PTHR12243:SF67">
    <property type="entry name" value="COREPRESSOR OF PANGOLIN, ISOFORM A-RELATED"/>
    <property type="match status" value="1"/>
</dbReference>
<evidence type="ECO:0000313" key="3">
    <source>
        <dbReference type="EMBL" id="KAK2822806.1"/>
    </source>
</evidence>
<dbReference type="Proteomes" id="UP001187415">
    <property type="component" value="Unassembled WGS sequence"/>
</dbReference>
<gene>
    <name evidence="3" type="ORF">Q5P01_022871</name>
</gene>